<keyword evidence="2" id="KW-1185">Reference proteome</keyword>
<evidence type="ECO:0000313" key="1">
    <source>
        <dbReference type="EMBL" id="VIP05688.1"/>
    </source>
</evidence>
<dbReference type="EMBL" id="LR593887">
    <property type="protein sequence ID" value="VTS08732.1"/>
    <property type="molecule type" value="Genomic_DNA"/>
</dbReference>
<dbReference type="KEGG" id="tim:GMBLW1_35050"/>
<protein>
    <submittedName>
        <fullName evidence="1">Uncharacterized protein</fullName>
    </submittedName>
</protein>
<dbReference type="Proteomes" id="UP000464378">
    <property type="component" value="Chromosome"/>
</dbReference>
<gene>
    <name evidence="1" type="ORF">GMBLW1_35050</name>
</gene>
<proteinExistence type="predicted"/>
<reference evidence="1" key="1">
    <citation type="submission" date="2019-04" db="EMBL/GenBank/DDBJ databases">
        <authorList>
            <consortium name="Science for Life Laboratories"/>
        </authorList>
    </citation>
    <scope>NUCLEOTIDE SEQUENCE</scope>
    <source>
        <strain evidence="1">MBLW1</strain>
    </source>
</reference>
<dbReference type="AlphaFoldDB" id="A0A6C2YVB7"/>
<dbReference type="InParanoid" id="A0A6C2YVB7"/>
<dbReference type="EMBL" id="LR586016">
    <property type="protein sequence ID" value="VIP05688.1"/>
    <property type="molecule type" value="Genomic_DNA"/>
</dbReference>
<accession>A0A6C2YVB7</accession>
<organism evidence="1">
    <name type="scientific">Tuwongella immobilis</name>
    <dbReference type="NCBI Taxonomy" id="692036"/>
    <lineage>
        <taxon>Bacteria</taxon>
        <taxon>Pseudomonadati</taxon>
        <taxon>Planctomycetota</taxon>
        <taxon>Planctomycetia</taxon>
        <taxon>Gemmatales</taxon>
        <taxon>Gemmataceae</taxon>
        <taxon>Tuwongella</taxon>
    </lineage>
</organism>
<name>A0A6C2YVB7_9BACT</name>
<evidence type="ECO:0000313" key="2">
    <source>
        <dbReference type="Proteomes" id="UP000464378"/>
    </source>
</evidence>
<sequence>MKPSSLLSSISGTSTSDTVKQLMCRTVILGKLIAVSRYQNSSWIQIISGRWIEKSAMRYVRKFTI</sequence>